<dbReference type="NCBIfam" id="NF038225">
    <property type="entry name" value="IcmX_IVB"/>
    <property type="match status" value="1"/>
</dbReference>
<comment type="caution">
    <text evidence="3">The sequence shown here is derived from an EMBL/GenBank/DDBJ whole genome shotgun (WGS) entry which is preliminary data.</text>
</comment>
<accession>A0A433JL62</accession>
<feature type="region of interest" description="Disordered" evidence="1">
    <location>
        <begin position="226"/>
        <end position="248"/>
    </location>
</feature>
<feature type="chain" id="PRO_5019094530" evidence="2">
    <location>
        <begin position="23"/>
        <end position="433"/>
    </location>
</feature>
<dbReference type="RefSeq" id="WP_126953348.1">
    <property type="nucleotide sequence ID" value="NZ_RZGR01000005.1"/>
</dbReference>
<sequence>MNAISRLAVSGLLFAAILPATAQNYDSYYGEESSRNLKELIKMFETLGKYLGFDLKQEAPSSIEAAKDALAGTQSRIDNPYAVSFMMAAIPVNTFSSALAFFVPKDSVLQAFNRLANQTFNSQNYQSENGRKDGKVSVSPLIDQKIYQADPVSQSLLNIVGTPSYTYCMDDSETVWSSDCKLLNESQVISNVVGSLPKPRDFFSYDYTQRFLAQLNSNSLIAPFRYSDETAPPSGSSGGDSGQSQGLEAQTQAQVAQNFIRYATGSVSPIPLPKLRDYTALYNQAMKLDPTTTEAAQKQAQRILTTYLTDLRVYAAQTSVAYGNLYSILSKRLTQDMGDKSRPTSQAQSEFEMATWRLFKPDQDENEDWIYQINNAPDSAVQRQIAILLAEINYQLYLSRQQQERLLLTNSILLLQNARQLQPSLITNPSVQQ</sequence>
<evidence type="ECO:0000313" key="3">
    <source>
        <dbReference type="EMBL" id="RUQ90040.1"/>
    </source>
</evidence>
<keyword evidence="2" id="KW-0732">Signal</keyword>
<reference evidence="3 4" key="1">
    <citation type="submission" date="2018-12" db="EMBL/GenBank/DDBJ databases">
        <title>Legionella sp,whole genome shotgun sequence.</title>
        <authorList>
            <person name="Wu H."/>
        </authorList>
    </citation>
    <scope>NUCLEOTIDE SEQUENCE [LARGE SCALE GENOMIC DNA]</scope>
    <source>
        <strain evidence="4">km714</strain>
    </source>
</reference>
<evidence type="ECO:0000256" key="2">
    <source>
        <dbReference type="SAM" id="SignalP"/>
    </source>
</evidence>
<proteinExistence type="predicted"/>
<name>A0A433JL62_9GAMM</name>
<keyword evidence="4" id="KW-1185">Reference proteome</keyword>
<dbReference type="AlphaFoldDB" id="A0A433JL62"/>
<dbReference type="Proteomes" id="UP000288012">
    <property type="component" value="Unassembled WGS sequence"/>
</dbReference>
<dbReference type="EMBL" id="RZGR01000005">
    <property type="protein sequence ID" value="RUQ90040.1"/>
    <property type="molecule type" value="Genomic_DNA"/>
</dbReference>
<organism evidence="3 4">
    <name type="scientific">Legionella septentrionalis</name>
    <dbReference type="NCBI Taxonomy" id="2498109"/>
    <lineage>
        <taxon>Bacteria</taxon>
        <taxon>Pseudomonadati</taxon>
        <taxon>Pseudomonadota</taxon>
        <taxon>Gammaproteobacteria</taxon>
        <taxon>Legionellales</taxon>
        <taxon>Legionellaceae</taxon>
        <taxon>Legionella</taxon>
    </lineage>
</organism>
<feature type="signal peptide" evidence="2">
    <location>
        <begin position="1"/>
        <end position="22"/>
    </location>
</feature>
<evidence type="ECO:0000256" key="1">
    <source>
        <dbReference type="SAM" id="MobiDB-lite"/>
    </source>
</evidence>
<protein>
    <submittedName>
        <fullName evidence="3">Type IV secretion protein IcmX</fullName>
    </submittedName>
</protein>
<evidence type="ECO:0000313" key="4">
    <source>
        <dbReference type="Proteomes" id="UP000288012"/>
    </source>
</evidence>
<gene>
    <name evidence="3" type="ORF">EKM59_02565</name>
</gene>